<proteinExistence type="predicted"/>
<name>A0ABR7Q9B7_9FLAO</name>
<keyword evidence="2" id="KW-0812">Transmembrane</keyword>
<evidence type="ECO:0000256" key="2">
    <source>
        <dbReference type="SAM" id="Phobius"/>
    </source>
</evidence>
<keyword evidence="2" id="KW-0472">Membrane</keyword>
<keyword evidence="2" id="KW-1133">Transmembrane helix</keyword>
<protein>
    <submittedName>
        <fullName evidence="3">Uncharacterized protein</fullName>
    </submittedName>
</protein>
<sequence>MRDLIIVIVIVVILAPFLFVNTRKNKKRAMSRKNKVFMKKHLEQKKEPKDD</sequence>
<feature type="compositionally biased region" description="Basic and acidic residues" evidence="1">
    <location>
        <begin position="40"/>
        <end position="51"/>
    </location>
</feature>
<dbReference type="RefSeq" id="WP_187562204.1">
    <property type="nucleotide sequence ID" value="NZ_JACGWS010000005.1"/>
</dbReference>
<evidence type="ECO:0000313" key="4">
    <source>
        <dbReference type="Proteomes" id="UP000619238"/>
    </source>
</evidence>
<dbReference type="Proteomes" id="UP000619238">
    <property type="component" value="Unassembled WGS sequence"/>
</dbReference>
<feature type="compositionally biased region" description="Basic residues" evidence="1">
    <location>
        <begin position="30"/>
        <end position="39"/>
    </location>
</feature>
<evidence type="ECO:0000256" key="1">
    <source>
        <dbReference type="SAM" id="MobiDB-lite"/>
    </source>
</evidence>
<organism evidence="3 4">
    <name type="scientific">Kordia aestuariivivens</name>
    <dbReference type="NCBI Taxonomy" id="2759037"/>
    <lineage>
        <taxon>Bacteria</taxon>
        <taxon>Pseudomonadati</taxon>
        <taxon>Bacteroidota</taxon>
        <taxon>Flavobacteriia</taxon>
        <taxon>Flavobacteriales</taxon>
        <taxon>Flavobacteriaceae</taxon>
        <taxon>Kordia</taxon>
    </lineage>
</organism>
<keyword evidence="4" id="KW-1185">Reference proteome</keyword>
<evidence type="ECO:0000313" key="3">
    <source>
        <dbReference type="EMBL" id="MBC8755159.1"/>
    </source>
</evidence>
<accession>A0ABR7Q9B7</accession>
<feature type="region of interest" description="Disordered" evidence="1">
    <location>
        <begin position="30"/>
        <end position="51"/>
    </location>
</feature>
<feature type="transmembrane region" description="Helical" evidence="2">
    <location>
        <begin position="6"/>
        <end position="22"/>
    </location>
</feature>
<reference evidence="3 4" key="1">
    <citation type="submission" date="2020-07" db="EMBL/GenBank/DDBJ databases">
        <title>Description of Kordia aestuariivivens sp. nov., isolated from a tidal flat.</title>
        <authorList>
            <person name="Park S."/>
            <person name="Yoon J.-H."/>
        </authorList>
    </citation>
    <scope>NUCLEOTIDE SEQUENCE [LARGE SCALE GENOMIC DNA]</scope>
    <source>
        <strain evidence="3 4">YSTF-M3</strain>
    </source>
</reference>
<comment type="caution">
    <text evidence="3">The sequence shown here is derived from an EMBL/GenBank/DDBJ whole genome shotgun (WGS) entry which is preliminary data.</text>
</comment>
<gene>
    <name evidence="3" type="ORF">H2O64_10780</name>
</gene>
<dbReference type="EMBL" id="JACGWS010000005">
    <property type="protein sequence ID" value="MBC8755159.1"/>
    <property type="molecule type" value="Genomic_DNA"/>
</dbReference>